<dbReference type="InterPro" id="IPR006665">
    <property type="entry name" value="OmpA-like"/>
</dbReference>
<dbReference type="HOGENOM" id="CLU_058370_0_0_10"/>
<keyword evidence="1" id="KW-0472">Membrane</keyword>
<dbReference type="SUPFAM" id="SSF103088">
    <property type="entry name" value="OmpA-like"/>
    <property type="match status" value="1"/>
</dbReference>
<reference evidence="3" key="1">
    <citation type="submission" date="2009-09" db="EMBL/GenBank/DDBJ databases">
        <authorList>
            <person name="Weinstock G."/>
            <person name="Sodergren E."/>
            <person name="Clifton S."/>
            <person name="Fulton L."/>
            <person name="Fulton B."/>
            <person name="Courtney L."/>
            <person name="Fronick C."/>
            <person name="Harrison M."/>
            <person name="Strong C."/>
            <person name="Farmer C."/>
            <person name="Delahaunty K."/>
            <person name="Markovic C."/>
            <person name="Hall O."/>
            <person name="Minx P."/>
            <person name="Tomlinson C."/>
            <person name="Mitreva M."/>
            <person name="Nelson J."/>
            <person name="Hou S."/>
            <person name="Wollam A."/>
            <person name="Pepin K.H."/>
            <person name="Johnson M."/>
            <person name="Bhonagiri V."/>
            <person name="Nash W.E."/>
            <person name="Warren W."/>
            <person name="Chinwalla A."/>
            <person name="Mardis E.R."/>
            <person name="Wilson R.K."/>
        </authorList>
    </citation>
    <scope>NUCLEOTIDE SEQUENCE [LARGE SCALE GENOMIC DNA]</scope>
    <source>
        <strain evidence="3">ATCC 51259</strain>
    </source>
</reference>
<dbReference type="eggNOG" id="COG2885">
    <property type="taxonomic scope" value="Bacteria"/>
</dbReference>
<dbReference type="Proteomes" id="UP000003460">
    <property type="component" value="Unassembled WGS sequence"/>
</dbReference>
<proteinExistence type="predicted"/>
<evidence type="ECO:0000313" key="3">
    <source>
        <dbReference type="EMBL" id="EEX71476.1"/>
    </source>
</evidence>
<dbReference type="PROSITE" id="PS51123">
    <property type="entry name" value="OMPA_2"/>
    <property type="match status" value="1"/>
</dbReference>
<dbReference type="STRING" id="626522.GCWU000325_01636"/>
<dbReference type="Pfam" id="PF00691">
    <property type="entry name" value="OmpA"/>
    <property type="match status" value="1"/>
</dbReference>
<gene>
    <name evidence="3" type="ORF">GCWU000325_01636</name>
</gene>
<dbReference type="EMBL" id="ACIJ02000019">
    <property type="protein sequence ID" value="EEX71476.1"/>
    <property type="molecule type" value="Genomic_DNA"/>
</dbReference>
<evidence type="ECO:0000256" key="1">
    <source>
        <dbReference type="PROSITE-ProRule" id="PRU00473"/>
    </source>
</evidence>
<dbReference type="InterPro" id="IPR036737">
    <property type="entry name" value="OmpA-like_sf"/>
</dbReference>
<evidence type="ECO:0000259" key="2">
    <source>
        <dbReference type="PROSITE" id="PS51123"/>
    </source>
</evidence>
<organism evidence="3 4">
    <name type="scientific">Alloprevotella tannerae ATCC 51259</name>
    <dbReference type="NCBI Taxonomy" id="626522"/>
    <lineage>
        <taxon>Bacteria</taxon>
        <taxon>Pseudomonadati</taxon>
        <taxon>Bacteroidota</taxon>
        <taxon>Bacteroidia</taxon>
        <taxon>Bacteroidales</taxon>
        <taxon>Prevotellaceae</taxon>
        <taxon>Alloprevotella</taxon>
    </lineage>
</organism>
<sequence length="376" mass="41016">MINFAAAIRKNNGNNLEQQYKKIMRKLLFTLSMLALGIGSTQAQIAYQKAKFLDNVYLGVEGGVTTPFTLKNIAPLNTWAGVKLGKNFSPVYGANLEGLVNFGDHGMADSHTIARIVNFGLNGTVNLTNLFMDYKPEKKFELIAEAGIGYQIVFGDPYLIATHNVGDDTELSAKTGLMFAWNLGSKKAFQFYAEPAVLWNLTPGPGDAIHFDRSAAQLGLFVGLNYKFKTSNGTHNFKKYDIGALNDEINSLRAELEAKPKEVVKEVVKEVIKEVPTVSTQKISVENLVFVTFAQGKHFLTNDAKKALNSIKAGSHVQVVGTASPEGSKAFNDRLSQSRADVVANYLKERGVIIDEATGKGVQGVTSNRLAVVYVQ</sequence>
<accession>C9LHD3</accession>
<evidence type="ECO:0000313" key="4">
    <source>
        <dbReference type="Proteomes" id="UP000003460"/>
    </source>
</evidence>
<feature type="domain" description="OmpA-like" evidence="2">
    <location>
        <begin position="280"/>
        <end position="376"/>
    </location>
</feature>
<dbReference type="GO" id="GO:0016020">
    <property type="term" value="C:membrane"/>
    <property type="evidence" value="ECO:0007669"/>
    <property type="project" value="UniProtKB-UniRule"/>
</dbReference>
<keyword evidence="4" id="KW-1185">Reference proteome</keyword>
<comment type="caution">
    <text evidence="3">The sequence shown here is derived from an EMBL/GenBank/DDBJ whole genome shotgun (WGS) entry which is preliminary data.</text>
</comment>
<dbReference type="AlphaFoldDB" id="C9LHD3"/>
<dbReference type="Gene3D" id="3.30.1330.60">
    <property type="entry name" value="OmpA-like domain"/>
    <property type="match status" value="1"/>
</dbReference>
<protein>
    <recommendedName>
        <fullName evidence="2">OmpA-like domain-containing protein</fullName>
    </recommendedName>
</protein>
<name>C9LHD3_9BACT</name>